<dbReference type="Pfam" id="PF07727">
    <property type="entry name" value="RVT_2"/>
    <property type="match status" value="1"/>
</dbReference>
<accession>A0ABR0XYL0</accession>
<evidence type="ECO:0000313" key="3">
    <source>
        <dbReference type="Proteomes" id="UP001318860"/>
    </source>
</evidence>
<dbReference type="PANTHER" id="PTHR11439">
    <property type="entry name" value="GAG-POL-RELATED RETROTRANSPOSON"/>
    <property type="match status" value="1"/>
</dbReference>
<reference evidence="2 3" key="1">
    <citation type="journal article" date="2021" name="Comput. Struct. Biotechnol. J.">
        <title>De novo genome assembly of the potent medicinal plant Rehmannia glutinosa using nanopore technology.</title>
        <authorList>
            <person name="Ma L."/>
            <person name="Dong C."/>
            <person name="Song C."/>
            <person name="Wang X."/>
            <person name="Zheng X."/>
            <person name="Niu Y."/>
            <person name="Chen S."/>
            <person name="Feng W."/>
        </authorList>
    </citation>
    <scope>NUCLEOTIDE SEQUENCE [LARGE SCALE GENOMIC DNA]</scope>
    <source>
        <strain evidence="2">DH-2019</strain>
    </source>
</reference>
<dbReference type="Proteomes" id="UP001318860">
    <property type="component" value="Unassembled WGS sequence"/>
</dbReference>
<evidence type="ECO:0000259" key="1">
    <source>
        <dbReference type="Pfam" id="PF07727"/>
    </source>
</evidence>
<organism evidence="2 3">
    <name type="scientific">Rehmannia glutinosa</name>
    <name type="common">Chinese foxglove</name>
    <dbReference type="NCBI Taxonomy" id="99300"/>
    <lineage>
        <taxon>Eukaryota</taxon>
        <taxon>Viridiplantae</taxon>
        <taxon>Streptophyta</taxon>
        <taxon>Embryophyta</taxon>
        <taxon>Tracheophyta</taxon>
        <taxon>Spermatophyta</taxon>
        <taxon>Magnoliopsida</taxon>
        <taxon>eudicotyledons</taxon>
        <taxon>Gunneridae</taxon>
        <taxon>Pentapetalae</taxon>
        <taxon>asterids</taxon>
        <taxon>lamiids</taxon>
        <taxon>Lamiales</taxon>
        <taxon>Orobanchaceae</taxon>
        <taxon>Rehmannieae</taxon>
        <taxon>Rehmannia</taxon>
    </lineage>
</organism>
<dbReference type="EMBL" id="JABTTQ020000001">
    <property type="protein sequence ID" value="KAK6164186.1"/>
    <property type="molecule type" value="Genomic_DNA"/>
</dbReference>
<evidence type="ECO:0000313" key="2">
    <source>
        <dbReference type="EMBL" id="KAK6164186.1"/>
    </source>
</evidence>
<protein>
    <recommendedName>
        <fullName evidence="1">Reverse transcriptase Ty1/copia-type domain-containing protein</fullName>
    </recommendedName>
</protein>
<name>A0ABR0XYL0_REHGL</name>
<comment type="caution">
    <text evidence="2">The sequence shown here is derived from an EMBL/GenBank/DDBJ whole genome shotgun (WGS) entry which is preliminary data.</text>
</comment>
<sequence length="421" mass="48098">MSSIRVVLGIAASLDLEIEQLDVKTAFLHGDLNEEIYMEQPEGFKVKCKENLVCRLKKSLYGLKQAPRQWYKKFDSFMTDHDYNRTSSDHCVFFKKFSDNDFIILLLYVDDMLIIGHDASKIEKLKKELGKSFAMKDLGPAKQILGLQVKQLKDGTFISQTKYTRDLIKKFGMEEKSSVKIPMNTSVKMDMDADGKVVDETRYRALIGSLLYLTASMPDITFAVGVCARFQFAPKESHMTGAKRILRYMKGCQEVGLWYPKEGGFKLIGYSDSDYAGCRVDKKSTSGTCQMLGNRLVSWFSKKQNSIATSIAEAEYIAAGSCCSQVLWMRQQLRDYEIEEKEIPIMGDNTSAIAITQSPVFHSRTKHIDVRFHFIRDHIEKKDITLEYISTDKQLADIFTKPLCESRFEELKHKLGLIELS</sequence>
<keyword evidence="3" id="KW-1185">Reference proteome</keyword>
<dbReference type="PANTHER" id="PTHR11439:SF442">
    <property type="entry name" value="CYSTEINE-RICH RLK (RECEPTOR-LIKE PROTEIN KINASE) 8"/>
    <property type="match status" value="1"/>
</dbReference>
<dbReference type="CDD" id="cd09272">
    <property type="entry name" value="RNase_HI_RT_Ty1"/>
    <property type="match status" value="1"/>
</dbReference>
<dbReference type="InterPro" id="IPR013103">
    <property type="entry name" value="RVT_2"/>
</dbReference>
<proteinExistence type="predicted"/>
<dbReference type="SUPFAM" id="SSF56672">
    <property type="entry name" value="DNA/RNA polymerases"/>
    <property type="match status" value="1"/>
</dbReference>
<feature type="domain" description="Reverse transcriptase Ty1/copia-type" evidence="1">
    <location>
        <begin position="2"/>
        <end position="184"/>
    </location>
</feature>
<gene>
    <name evidence="2" type="ORF">DH2020_001050</name>
</gene>
<dbReference type="InterPro" id="IPR043502">
    <property type="entry name" value="DNA/RNA_pol_sf"/>
</dbReference>